<dbReference type="EMBL" id="CAAALY010109586">
    <property type="protein sequence ID" value="VEL30122.1"/>
    <property type="molecule type" value="Genomic_DNA"/>
</dbReference>
<dbReference type="Proteomes" id="UP000784294">
    <property type="component" value="Unassembled WGS sequence"/>
</dbReference>
<reference evidence="1" key="1">
    <citation type="submission" date="2018-11" db="EMBL/GenBank/DDBJ databases">
        <authorList>
            <consortium name="Pathogen Informatics"/>
        </authorList>
    </citation>
    <scope>NUCLEOTIDE SEQUENCE</scope>
</reference>
<proteinExistence type="predicted"/>
<accession>A0A448X7L3</accession>
<name>A0A448X7L3_9PLAT</name>
<sequence>MVSNGAPMGSSERGCIENAHHYPTRLVDCGTDSRRPNVSTSCPAPSVSAALLSSSRLSLSLLHTPQQHTSGQAEATVRHVVAWTGLPEPVAVASARNRLS</sequence>
<protein>
    <submittedName>
        <fullName evidence="1">Uncharacterized protein</fullName>
    </submittedName>
</protein>
<organism evidence="1 2">
    <name type="scientific">Protopolystoma xenopodis</name>
    <dbReference type="NCBI Taxonomy" id="117903"/>
    <lineage>
        <taxon>Eukaryota</taxon>
        <taxon>Metazoa</taxon>
        <taxon>Spiralia</taxon>
        <taxon>Lophotrochozoa</taxon>
        <taxon>Platyhelminthes</taxon>
        <taxon>Monogenea</taxon>
        <taxon>Polyopisthocotylea</taxon>
        <taxon>Polystomatidea</taxon>
        <taxon>Polystomatidae</taxon>
        <taxon>Protopolystoma</taxon>
    </lineage>
</organism>
<keyword evidence="2" id="KW-1185">Reference proteome</keyword>
<gene>
    <name evidence="1" type="ORF">PXEA_LOCUS23562</name>
</gene>
<comment type="caution">
    <text evidence="1">The sequence shown here is derived from an EMBL/GenBank/DDBJ whole genome shotgun (WGS) entry which is preliminary data.</text>
</comment>
<evidence type="ECO:0000313" key="2">
    <source>
        <dbReference type="Proteomes" id="UP000784294"/>
    </source>
</evidence>
<dbReference type="AlphaFoldDB" id="A0A448X7L3"/>
<evidence type="ECO:0000313" key="1">
    <source>
        <dbReference type="EMBL" id="VEL30122.1"/>
    </source>
</evidence>